<name>A0A8T1VHK2_9STRA</name>
<sequence length="218" mass="24806">MTSPGLGSGHIAWSTSLVLVQHRILCWRNLLATPTSFVLSPLERELGLPHDQRARLAVTRHVAVALPPHPARGTDMYVERLSPKRPDPAWRRRRCRRHPGSLSHLRRLLILSTGLVLDDNAGEGGYVEQTWIRTEARRLFEENRTMTDPAAIEEAVRQGHNQVDVALHYKICYPRPQYVDPGTMGGESDFRRQSSRANTRLGRMHKSKVQSQFRPTGR</sequence>
<accession>A0A8T1VHK2</accession>
<dbReference type="AlphaFoldDB" id="A0A8T1VHK2"/>
<reference evidence="4" key="1">
    <citation type="submission" date="2021-02" db="EMBL/GenBank/DDBJ databases">
        <authorList>
            <person name="Palmer J.M."/>
        </authorList>
    </citation>
    <scope>NUCLEOTIDE SEQUENCE</scope>
    <source>
        <strain evidence="4">SCRP734</strain>
    </source>
</reference>
<dbReference type="InterPro" id="IPR045294">
    <property type="entry name" value="Complex1_LYR_LYRM1"/>
</dbReference>
<dbReference type="InterPro" id="IPR008011">
    <property type="entry name" value="Complex1_LYR_dom"/>
</dbReference>
<gene>
    <name evidence="4" type="ORF">PHYPSEUDO_007210</name>
</gene>
<dbReference type="GO" id="GO:0005739">
    <property type="term" value="C:mitochondrion"/>
    <property type="evidence" value="ECO:0007669"/>
    <property type="project" value="TreeGrafter"/>
</dbReference>
<dbReference type="PANTHER" id="PTHR14273:SF0">
    <property type="entry name" value="LYR MOTIF-CONTAINING PROTEIN 1"/>
    <property type="match status" value="1"/>
</dbReference>
<evidence type="ECO:0000313" key="4">
    <source>
        <dbReference type="EMBL" id="KAG7380436.1"/>
    </source>
</evidence>
<dbReference type="PANTHER" id="PTHR14273">
    <property type="entry name" value="LYR MOTIF-CONTAINING PROTEIN 1"/>
    <property type="match status" value="1"/>
</dbReference>
<dbReference type="OrthoDB" id="275715at2759"/>
<proteinExistence type="inferred from homology"/>
<feature type="compositionally biased region" description="Polar residues" evidence="2">
    <location>
        <begin position="209"/>
        <end position="218"/>
    </location>
</feature>
<dbReference type="CDD" id="cd20261">
    <property type="entry name" value="Complex1_LYR_LYRM1"/>
    <property type="match status" value="1"/>
</dbReference>
<evidence type="ECO:0000256" key="2">
    <source>
        <dbReference type="SAM" id="MobiDB-lite"/>
    </source>
</evidence>
<comment type="similarity">
    <text evidence="1">Belongs to the complex I LYR family.</text>
</comment>
<dbReference type="EMBL" id="JAGDFM010000293">
    <property type="protein sequence ID" value="KAG7380436.1"/>
    <property type="molecule type" value="Genomic_DNA"/>
</dbReference>
<organism evidence="4 5">
    <name type="scientific">Phytophthora pseudosyringae</name>
    <dbReference type="NCBI Taxonomy" id="221518"/>
    <lineage>
        <taxon>Eukaryota</taxon>
        <taxon>Sar</taxon>
        <taxon>Stramenopiles</taxon>
        <taxon>Oomycota</taxon>
        <taxon>Peronosporomycetes</taxon>
        <taxon>Peronosporales</taxon>
        <taxon>Peronosporaceae</taxon>
        <taxon>Phytophthora</taxon>
    </lineage>
</organism>
<evidence type="ECO:0000259" key="3">
    <source>
        <dbReference type="Pfam" id="PF05347"/>
    </source>
</evidence>
<feature type="domain" description="Complex 1 LYR protein" evidence="3">
    <location>
        <begin position="126"/>
        <end position="164"/>
    </location>
</feature>
<dbReference type="InterPro" id="IPR040330">
    <property type="entry name" value="LYRM1"/>
</dbReference>
<evidence type="ECO:0000256" key="1">
    <source>
        <dbReference type="ARBA" id="ARBA00009508"/>
    </source>
</evidence>
<feature type="region of interest" description="Disordered" evidence="2">
    <location>
        <begin position="183"/>
        <end position="218"/>
    </location>
</feature>
<keyword evidence="5" id="KW-1185">Reference proteome</keyword>
<dbReference type="Pfam" id="PF05347">
    <property type="entry name" value="Complex1_LYR"/>
    <property type="match status" value="1"/>
</dbReference>
<evidence type="ECO:0000313" key="5">
    <source>
        <dbReference type="Proteomes" id="UP000694044"/>
    </source>
</evidence>
<dbReference type="Proteomes" id="UP000694044">
    <property type="component" value="Unassembled WGS sequence"/>
</dbReference>
<protein>
    <recommendedName>
        <fullName evidence="3">Complex 1 LYR protein domain-containing protein</fullName>
    </recommendedName>
</protein>
<comment type="caution">
    <text evidence="4">The sequence shown here is derived from an EMBL/GenBank/DDBJ whole genome shotgun (WGS) entry which is preliminary data.</text>
</comment>